<comment type="caution">
    <text evidence="10">The sequence shown here is derived from an EMBL/GenBank/DDBJ whole genome shotgun (WGS) entry which is preliminary data.</text>
</comment>
<evidence type="ECO:0000259" key="8">
    <source>
        <dbReference type="Pfam" id="PF03772"/>
    </source>
</evidence>
<evidence type="ECO:0000256" key="1">
    <source>
        <dbReference type="ARBA" id="ARBA00004651"/>
    </source>
</evidence>
<evidence type="ECO:0000256" key="3">
    <source>
        <dbReference type="ARBA" id="ARBA00022692"/>
    </source>
</evidence>
<gene>
    <name evidence="10" type="ORF">NFI95_13720</name>
</gene>
<dbReference type="InterPro" id="IPR004477">
    <property type="entry name" value="ComEC_N"/>
</dbReference>
<dbReference type="PANTHER" id="PTHR30619:SF1">
    <property type="entry name" value="RECOMBINATION PROTEIN 2"/>
    <property type="match status" value="1"/>
</dbReference>
<evidence type="ECO:0000256" key="2">
    <source>
        <dbReference type="ARBA" id="ARBA00022475"/>
    </source>
</evidence>
<proteinExistence type="predicted"/>
<evidence type="ECO:0000256" key="7">
    <source>
        <dbReference type="SAM" id="Phobius"/>
    </source>
</evidence>
<dbReference type="InterPro" id="IPR052159">
    <property type="entry name" value="Competence_DNA_uptake"/>
</dbReference>
<dbReference type="Pfam" id="PF03772">
    <property type="entry name" value="Competence"/>
    <property type="match status" value="1"/>
</dbReference>
<evidence type="ECO:0000259" key="9">
    <source>
        <dbReference type="Pfam" id="PF13567"/>
    </source>
</evidence>
<evidence type="ECO:0000313" key="11">
    <source>
        <dbReference type="Proteomes" id="UP001524587"/>
    </source>
</evidence>
<feature type="transmembrane region" description="Helical" evidence="7">
    <location>
        <begin position="96"/>
        <end position="115"/>
    </location>
</feature>
<feature type="transmembrane region" description="Helical" evidence="7">
    <location>
        <begin position="334"/>
        <end position="352"/>
    </location>
</feature>
<feature type="region of interest" description="Disordered" evidence="6">
    <location>
        <begin position="732"/>
        <end position="754"/>
    </location>
</feature>
<reference evidence="10 11" key="1">
    <citation type="submission" date="2022-06" db="EMBL/GenBank/DDBJ databases">
        <title>Endosaccharibacter gen. nov., sp. nov., endophytic bacteria isolated from sugarcane.</title>
        <authorList>
            <person name="Pitiwittayakul N."/>
            <person name="Yukphan P."/>
            <person name="Charoenyingcharoen P."/>
            <person name="Tanasupawat S."/>
        </authorList>
    </citation>
    <scope>NUCLEOTIDE SEQUENCE [LARGE SCALE GENOMIC DNA]</scope>
    <source>
        <strain evidence="10 11">KSS8</strain>
    </source>
</reference>
<dbReference type="RefSeq" id="WP_422864987.1">
    <property type="nucleotide sequence ID" value="NZ_JAMSKV010000013.1"/>
</dbReference>
<dbReference type="NCBIfam" id="TIGR00360">
    <property type="entry name" value="ComEC_N-term"/>
    <property type="match status" value="1"/>
</dbReference>
<accession>A0ABT1W9C7</accession>
<feature type="transmembrane region" description="Helical" evidence="7">
    <location>
        <begin position="508"/>
        <end position="529"/>
    </location>
</feature>
<name>A0ABT1W9C7_9PROT</name>
<dbReference type="PANTHER" id="PTHR30619">
    <property type="entry name" value="DNA INTERNALIZATION/COMPETENCE PROTEIN COMEC/REC2"/>
    <property type="match status" value="1"/>
</dbReference>
<dbReference type="Pfam" id="PF13567">
    <property type="entry name" value="DUF4131"/>
    <property type="match status" value="1"/>
</dbReference>
<feature type="transmembrane region" description="Helical" evidence="7">
    <location>
        <begin position="382"/>
        <end position="401"/>
    </location>
</feature>
<dbReference type="Proteomes" id="UP001524587">
    <property type="component" value="Unassembled WGS sequence"/>
</dbReference>
<evidence type="ECO:0000256" key="6">
    <source>
        <dbReference type="SAM" id="MobiDB-lite"/>
    </source>
</evidence>
<keyword evidence="3 7" id="KW-0812">Transmembrane</keyword>
<feature type="region of interest" description="Disordered" evidence="6">
    <location>
        <begin position="655"/>
        <end position="681"/>
    </location>
</feature>
<keyword evidence="2" id="KW-1003">Cell membrane</keyword>
<keyword evidence="11" id="KW-1185">Reference proteome</keyword>
<feature type="transmembrane region" description="Helical" evidence="7">
    <location>
        <begin position="72"/>
        <end position="89"/>
    </location>
</feature>
<evidence type="ECO:0000256" key="5">
    <source>
        <dbReference type="ARBA" id="ARBA00023136"/>
    </source>
</evidence>
<comment type="subcellular location">
    <subcellularLocation>
        <location evidence="1">Cell membrane</location>
        <topology evidence="1">Multi-pass membrane protein</topology>
    </subcellularLocation>
</comment>
<feature type="domain" description="DUF4131" evidence="9">
    <location>
        <begin position="74"/>
        <end position="218"/>
    </location>
</feature>
<evidence type="ECO:0000256" key="4">
    <source>
        <dbReference type="ARBA" id="ARBA00022989"/>
    </source>
</evidence>
<feature type="transmembrane region" description="Helical" evidence="7">
    <location>
        <begin position="438"/>
        <end position="461"/>
    </location>
</feature>
<feature type="transmembrane region" description="Helical" evidence="7">
    <location>
        <begin position="48"/>
        <end position="66"/>
    </location>
</feature>
<dbReference type="EMBL" id="JAMSKV010000013">
    <property type="protein sequence ID" value="MCQ8279499.1"/>
    <property type="molecule type" value="Genomic_DNA"/>
</dbReference>
<sequence>MHGSALLRRPLGRRLPSALGASPGAIGRAARRGWASIRIGLEADRDRLVLWLAPLVGTGIVLYFALRSEPSLRAGLIPVLVLLPLLGLARRNRIAHALVAALLAVSVGFLAAQLSTLHRSPLPVLPRKAALLTGRVGAVDLMPDGRRRVTLNAVTMALAAPPAGGVSAALEQTDRSFRVRLRPDDEVVLHVGDHVRLRALLRPPPAPDFPGGRDGQRDAFFGGQAGSGRALSDAILLAPASEHGVRPWLRRTREAVAARILQILPGPRGAVAATMLTGLGASIPQSDRDAFAASGLAHLLAVAGLHLGVVMMFGLAIVRFGLASWEWAALRLPCRQIAAVCALVLGAGYMLLTGLHLPGLRSLAMASVAALGLLIGRRAVSMRGLGFAALLILLASPATLLDVGFQMSFAAVLALLAGYEAVRPLSRRLHGPHWRGKLALYAFQLVFTSLLAGSASLPYAAFHFGRVQFYFVLANLLAVPITAFWVLPQGMLALLAMPFGLDWPFLRAMGGGIDLILLLAHGVAALPAASLPVPLAPVWGLLAVSFGLIWLCLWRRRWRFLAVLPIVFGCASPWMRAEPDLLVSSDAGLIAVREPGALLLEAGGRGDPMALSDWQKALARPAPPVPLPDSGTPAADVTCNPVACLLQRSGRTALLMQPSHDKPGDDDETTEESGLEPGDCDDVSVFVSPSPSRGACPGIPRIDRFTVWREGPQAVWLAPGGVRIWSARKDRGRRPWVPLGPGRPGPALPMAKAE</sequence>
<feature type="compositionally biased region" description="Acidic residues" evidence="6">
    <location>
        <begin position="664"/>
        <end position="681"/>
    </location>
</feature>
<keyword evidence="5 7" id="KW-0472">Membrane</keyword>
<feature type="transmembrane region" description="Helical" evidence="7">
    <location>
        <begin position="467"/>
        <end position="487"/>
    </location>
</feature>
<evidence type="ECO:0000313" key="10">
    <source>
        <dbReference type="EMBL" id="MCQ8279499.1"/>
    </source>
</evidence>
<protein>
    <submittedName>
        <fullName evidence="10">ComEC/Rec2 family competence protein</fullName>
    </submittedName>
</protein>
<feature type="transmembrane region" description="Helical" evidence="7">
    <location>
        <begin position="149"/>
        <end position="170"/>
    </location>
</feature>
<feature type="transmembrane region" description="Helical" evidence="7">
    <location>
        <begin position="535"/>
        <end position="553"/>
    </location>
</feature>
<dbReference type="InterPro" id="IPR025405">
    <property type="entry name" value="DUF4131"/>
</dbReference>
<keyword evidence="4 7" id="KW-1133">Transmembrane helix</keyword>
<feature type="transmembrane region" description="Helical" evidence="7">
    <location>
        <begin position="296"/>
        <end position="322"/>
    </location>
</feature>
<feature type="domain" description="ComEC/Rec2-related protein" evidence="8">
    <location>
        <begin position="275"/>
        <end position="557"/>
    </location>
</feature>
<organism evidence="10 11">
    <name type="scientific">Endosaccharibacter trunci</name>
    <dbReference type="NCBI Taxonomy" id="2812733"/>
    <lineage>
        <taxon>Bacteria</taxon>
        <taxon>Pseudomonadati</taxon>
        <taxon>Pseudomonadota</taxon>
        <taxon>Alphaproteobacteria</taxon>
        <taxon>Acetobacterales</taxon>
        <taxon>Acetobacteraceae</taxon>
        <taxon>Endosaccharibacter</taxon>
    </lineage>
</organism>